<keyword evidence="3" id="KW-1185">Reference proteome</keyword>
<evidence type="ECO:0000256" key="1">
    <source>
        <dbReference type="SAM" id="MobiDB-lite"/>
    </source>
</evidence>
<evidence type="ECO:0000313" key="2">
    <source>
        <dbReference type="EMBL" id="SHE35750.1"/>
    </source>
</evidence>
<feature type="region of interest" description="Disordered" evidence="1">
    <location>
        <begin position="40"/>
        <end position="64"/>
    </location>
</feature>
<dbReference type="AlphaFoldDB" id="A0A1M4SU39"/>
<proteinExistence type="predicted"/>
<gene>
    <name evidence="2" type="ORF">SAMN05444008_101237</name>
</gene>
<accession>A0A1M4SU39</accession>
<sequence length="64" mass="7187">MFTSKSIKHTYYTLLLVGMQGRAQLSTVGVIGRKVSRAVQRGVEKPEQDSMRMPPADTTVYNKE</sequence>
<name>A0A1M4SU39_9BACT</name>
<evidence type="ECO:0000313" key="3">
    <source>
        <dbReference type="Proteomes" id="UP000184368"/>
    </source>
</evidence>
<protein>
    <submittedName>
        <fullName evidence="2">Uncharacterized protein</fullName>
    </submittedName>
</protein>
<reference evidence="2 3" key="1">
    <citation type="submission" date="2016-11" db="EMBL/GenBank/DDBJ databases">
        <authorList>
            <person name="Jaros S."/>
            <person name="Januszkiewicz K."/>
            <person name="Wedrychowicz H."/>
        </authorList>
    </citation>
    <scope>NUCLEOTIDE SEQUENCE [LARGE SCALE GENOMIC DNA]</scope>
    <source>
        <strain evidence="2 3">DSM 26897</strain>
    </source>
</reference>
<organism evidence="2 3">
    <name type="scientific">Cnuella takakiae</name>
    <dbReference type="NCBI Taxonomy" id="1302690"/>
    <lineage>
        <taxon>Bacteria</taxon>
        <taxon>Pseudomonadati</taxon>
        <taxon>Bacteroidota</taxon>
        <taxon>Chitinophagia</taxon>
        <taxon>Chitinophagales</taxon>
        <taxon>Chitinophagaceae</taxon>
        <taxon>Cnuella</taxon>
    </lineage>
</organism>
<dbReference type="Proteomes" id="UP000184368">
    <property type="component" value="Unassembled WGS sequence"/>
</dbReference>
<dbReference type="EMBL" id="FQUO01000001">
    <property type="protein sequence ID" value="SHE35750.1"/>
    <property type="molecule type" value="Genomic_DNA"/>
</dbReference>